<organism evidence="6 7">
    <name type="scientific">Ceratocystis fimbriata CBS 114723</name>
    <dbReference type="NCBI Taxonomy" id="1035309"/>
    <lineage>
        <taxon>Eukaryota</taxon>
        <taxon>Fungi</taxon>
        <taxon>Dikarya</taxon>
        <taxon>Ascomycota</taxon>
        <taxon>Pezizomycotina</taxon>
        <taxon>Sordariomycetes</taxon>
        <taxon>Hypocreomycetidae</taxon>
        <taxon>Microascales</taxon>
        <taxon>Ceratocystidaceae</taxon>
        <taxon>Ceratocystis</taxon>
    </lineage>
</organism>
<dbReference type="PANTHER" id="PTHR10807">
    <property type="entry name" value="MYOTUBULARIN-RELATED"/>
    <property type="match status" value="1"/>
</dbReference>
<comment type="similarity">
    <text evidence="1">Belongs to the protein-tyrosine phosphatase family. Non-receptor class myotubularin subfamily.</text>
</comment>
<dbReference type="InterPro" id="IPR029021">
    <property type="entry name" value="Prot-tyrosine_phosphatase-like"/>
</dbReference>
<dbReference type="EMBL" id="APWK03000013">
    <property type="protein sequence ID" value="PHH55267.1"/>
    <property type="molecule type" value="Genomic_DNA"/>
</dbReference>
<dbReference type="InterPro" id="IPR016130">
    <property type="entry name" value="Tyr_Pase_AS"/>
</dbReference>
<dbReference type="SUPFAM" id="SSF52799">
    <property type="entry name" value="(Phosphotyrosine protein) phosphatases II"/>
    <property type="match status" value="1"/>
</dbReference>
<dbReference type="InterPro" id="IPR010569">
    <property type="entry name" value="Myotubularin-like_Pase_dom"/>
</dbReference>
<dbReference type="Proteomes" id="UP000222788">
    <property type="component" value="Unassembled WGS sequence"/>
</dbReference>
<feature type="region of interest" description="Disordered" evidence="4">
    <location>
        <begin position="820"/>
        <end position="839"/>
    </location>
</feature>
<feature type="binding site" evidence="3">
    <location>
        <begin position="364"/>
        <end position="365"/>
    </location>
    <ligand>
        <name>substrate</name>
    </ligand>
</feature>
<dbReference type="GO" id="GO:0004438">
    <property type="term" value="F:phosphatidylinositol-3-phosphate phosphatase activity"/>
    <property type="evidence" value="ECO:0007669"/>
    <property type="project" value="TreeGrafter"/>
</dbReference>
<name>A0A2C5XEL1_9PEZI</name>
<gene>
    <name evidence="6" type="primary">YMR1</name>
    <name evidence="6" type="ORF">CFIMG_004179RA</name>
</gene>
<dbReference type="PANTHER" id="PTHR10807:SF128">
    <property type="entry name" value="PHOSPHATIDYLINOSITOL-3,5-BISPHOSPHATE 3-PHOSPHATASE"/>
    <property type="match status" value="1"/>
</dbReference>
<dbReference type="PROSITE" id="PS51339">
    <property type="entry name" value="PPASE_MYOTUBULARIN"/>
    <property type="match status" value="1"/>
</dbReference>
<dbReference type="InterPro" id="IPR030564">
    <property type="entry name" value="Myotubularin"/>
</dbReference>
<feature type="binding site" evidence="3">
    <location>
        <begin position="428"/>
        <end position="434"/>
    </location>
    <ligand>
        <name>substrate</name>
    </ligand>
</feature>
<evidence type="ECO:0000259" key="5">
    <source>
        <dbReference type="PROSITE" id="PS51339"/>
    </source>
</evidence>
<feature type="compositionally biased region" description="Polar residues" evidence="4">
    <location>
        <begin position="675"/>
        <end position="694"/>
    </location>
</feature>
<protein>
    <submittedName>
        <fullName evidence="6">Phosphoinositide 3-phosphatase</fullName>
    </submittedName>
</protein>
<feature type="domain" description="Myotubularin phosphatase" evidence="5">
    <location>
        <begin position="139"/>
        <end position="660"/>
    </location>
</feature>
<reference evidence="6 7" key="2">
    <citation type="journal article" date="2013" name="IMA Fungus">
        <title>IMA Genome-F 1: Ceratocystis fimbriata: Draft nuclear genome sequence for the plant pathogen, Ceratocystis fimbriata.</title>
        <authorList>
            <person name="Wilken P.M."/>
            <person name="Steenkamp E.T."/>
            <person name="Wingfield M.J."/>
            <person name="de Beer Z.W."/>
            <person name="Wingfield B.D."/>
        </authorList>
    </citation>
    <scope>NUCLEOTIDE SEQUENCE [LARGE SCALE GENOMIC DNA]</scope>
    <source>
        <strain evidence="6 7">CBS 114723</strain>
    </source>
</reference>
<feature type="region of interest" description="Disordered" evidence="4">
    <location>
        <begin position="747"/>
        <end position="771"/>
    </location>
</feature>
<feature type="region of interest" description="Disordered" evidence="4">
    <location>
        <begin position="675"/>
        <end position="731"/>
    </location>
</feature>
<dbReference type="PROSITE" id="PS00383">
    <property type="entry name" value="TYR_PHOSPHATASE_1"/>
    <property type="match status" value="1"/>
</dbReference>
<dbReference type="STRING" id="1035309.A0A2C5XEL1"/>
<dbReference type="OrthoDB" id="271628at2759"/>
<feature type="active site" description="Phosphocysteine intermediate" evidence="2">
    <location>
        <position position="428"/>
    </location>
</feature>
<feature type="compositionally biased region" description="Low complexity" evidence="4">
    <location>
        <begin position="695"/>
        <end position="720"/>
    </location>
</feature>
<dbReference type="Gene3D" id="2.30.29.30">
    <property type="entry name" value="Pleckstrin-homology domain (PH domain)/Phosphotyrosine-binding domain (PTB)"/>
    <property type="match status" value="1"/>
</dbReference>
<evidence type="ECO:0000313" key="7">
    <source>
        <dbReference type="Proteomes" id="UP000222788"/>
    </source>
</evidence>
<feature type="region of interest" description="Disordered" evidence="4">
    <location>
        <begin position="284"/>
        <end position="304"/>
    </location>
</feature>
<dbReference type="InterPro" id="IPR011993">
    <property type="entry name" value="PH-like_dom_sf"/>
</dbReference>
<evidence type="ECO:0000256" key="1">
    <source>
        <dbReference type="ARBA" id="ARBA00007471"/>
    </source>
</evidence>
<reference evidence="6 7" key="1">
    <citation type="journal article" date="2013" name="Fungal Biol.">
        <title>Analysis of microsatellite markers in the genome of the plant pathogen Ceratocystis fimbriata.</title>
        <authorList>
            <person name="Simpson M.C."/>
            <person name="Wilken P.M."/>
            <person name="Coetzee M.P."/>
            <person name="Wingfield M.J."/>
            <person name="Wingfield B.D."/>
        </authorList>
    </citation>
    <scope>NUCLEOTIDE SEQUENCE [LARGE SCALE GENOMIC DNA]</scope>
    <source>
        <strain evidence="6 7">CBS 114723</strain>
    </source>
</reference>
<dbReference type="GO" id="GO:0016020">
    <property type="term" value="C:membrane"/>
    <property type="evidence" value="ECO:0007669"/>
    <property type="project" value="TreeGrafter"/>
</dbReference>
<accession>A0A2C5XEL1</accession>
<evidence type="ECO:0000256" key="2">
    <source>
        <dbReference type="PIRSR" id="PIRSR630564-1"/>
    </source>
</evidence>
<sequence length="929" mass="103832">MEVRKVFENVNGISSGQTSTGTLRLADFHLIFSAPAPQPADKHDESAGPAPPPRMRESWITYPMICQCIFRPTPPKSSNPSSIRLRCRDFTYVMFTFVDDLSAKEAFEFIRQRTCKLRSIDSLYAFHYRQPRSERGMDGWSIYDARAEFMRQGINEKATDKGWRLSTINHDYSFCDTYPSVLAVPSNISDNTLKYAKDFRSRNRIPVLTYLHPVNMCTIMRSSQPRSGILRKTNIQDERLVSAAFNSNLSNGADNPEDIIDGDGTRLPNGGFEAAPMLYDEGFATGSSSQTQRDAGEEELAGAESHGLYDKKTGKRLIYGAQQKNLIVDARPTINAIVNQVQGFGSETMDNYKHTKKIFLYIGNIHVMRNSLQKVVDAIKDADVSALPPNQDLLQSSEWLKHIHSVLAGADTIARSVGIGHSHALIHCSDGWDRTSQLCALSEIMLDPYYRTLKGFMVLVEKDWASFGHMFRLRSGHLNHENWFTIQKDALAGTTINPGETDTAAADAFYSLVGNARRYLQKGNEDTEGDGLSETVSNKAPVQEATDLKMVSPVFHQFLDCVYQLMCHHPTRFEYNERFLRRLLYHLYSCQYGTFLFNSEKQRHDARAHEVTTSVWDYFLSRRQEFTNPRYDNTIDDRVAGKERLIFPNLGKIRWWHQCFNRGDDEMNVYPDASVSSLSDFETPPTQATRENGVSGSQTKSQKSSRSRSSTPRPHPSMSHAVSDPSALSSGLSIDHVTPALQSSLTADSAHDVLTPNKGTTAPEGPKASLEDGALSTLRDSMSNLKFGKGVLSSLSRQAPLSTTRTRTEDEMQEMIGESAKNGIAPASNPPDARRPLSFWSTPRTNILELPLQPYLSNEPHSSQSGSDRQADGEFTKIEHVEYSGSSGEKADADVGVNTGASCSGRRRKRDRIYKRANMWLGKVIGKAV</sequence>
<keyword evidence="7" id="KW-1185">Reference proteome</keyword>
<proteinExistence type="inferred from homology"/>
<evidence type="ECO:0000256" key="3">
    <source>
        <dbReference type="PIRSR" id="PIRSR630564-2"/>
    </source>
</evidence>
<dbReference type="GO" id="GO:0046856">
    <property type="term" value="P:phosphatidylinositol dephosphorylation"/>
    <property type="evidence" value="ECO:0007669"/>
    <property type="project" value="TreeGrafter"/>
</dbReference>
<dbReference type="AlphaFoldDB" id="A0A2C5XEL1"/>
<evidence type="ECO:0000256" key="4">
    <source>
        <dbReference type="SAM" id="MobiDB-lite"/>
    </source>
</evidence>
<evidence type="ECO:0000313" key="6">
    <source>
        <dbReference type="EMBL" id="PHH55267.1"/>
    </source>
</evidence>
<dbReference type="GO" id="GO:0005737">
    <property type="term" value="C:cytoplasm"/>
    <property type="evidence" value="ECO:0007669"/>
    <property type="project" value="TreeGrafter"/>
</dbReference>
<dbReference type="Pfam" id="PF06602">
    <property type="entry name" value="Myotub-related"/>
    <property type="match status" value="1"/>
</dbReference>
<comment type="caution">
    <text evidence="6">The sequence shown here is derived from an EMBL/GenBank/DDBJ whole genome shotgun (WGS) entry which is preliminary data.</text>
</comment>